<dbReference type="RefSeq" id="WP_183153080.1">
    <property type="nucleotide sequence ID" value="NZ_LR828257.1"/>
</dbReference>
<gene>
    <name evidence="1" type="ORF">CFBP498_38770</name>
</gene>
<protein>
    <submittedName>
        <fullName evidence="1">Uncharacterized protein</fullName>
    </submittedName>
</protein>
<organism evidence="1 2">
    <name type="scientific">Xanthomonas hortorum pv. vitians</name>
    <dbReference type="NCBI Taxonomy" id="83224"/>
    <lineage>
        <taxon>Bacteria</taxon>
        <taxon>Pseudomonadati</taxon>
        <taxon>Pseudomonadota</taxon>
        <taxon>Gammaproteobacteria</taxon>
        <taxon>Lysobacterales</taxon>
        <taxon>Lysobacteraceae</taxon>
        <taxon>Xanthomonas</taxon>
    </lineage>
</organism>
<proteinExistence type="predicted"/>
<dbReference type="EMBL" id="LR828257">
    <property type="protein sequence ID" value="CAD0353974.1"/>
    <property type="molecule type" value="Genomic_DNA"/>
</dbReference>
<sequence>MSIPAQAFADRLPNDLLPGSIFLLRESWAMLVNNQQEEAEPVLALLVLQGEHTGSLFKVGKGMPPCVTLAEPFGWFASVKEGVPPTHDVVDTASLSLASSGPVVVGQMPSQWGDGGKIAFGMDGQPRSDYPRGAVKRFAKWSVELCHPAQPTSPHPE</sequence>
<reference evidence="1 2" key="1">
    <citation type="submission" date="2020-07" db="EMBL/GenBank/DDBJ databases">
        <authorList>
            <person name="Pothier F. J."/>
        </authorList>
    </citation>
    <scope>NUCLEOTIDE SEQUENCE [LARGE SCALE GENOMIC DNA]</scope>
    <source>
        <strain evidence="1 2">CFBP 498</strain>
    </source>
</reference>
<name>A0A6V7ERZ7_9XANT</name>
<evidence type="ECO:0000313" key="2">
    <source>
        <dbReference type="Proteomes" id="UP000515406"/>
    </source>
</evidence>
<evidence type="ECO:0000313" key="1">
    <source>
        <dbReference type="EMBL" id="CAD0353968.1"/>
    </source>
</evidence>
<dbReference type="Proteomes" id="UP000515406">
    <property type="component" value="Chromosome"/>
</dbReference>
<accession>A0A6V7ERZ7</accession>
<dbReference type="EMBL" id="LR828257">
    <property type="protein sequence ID" value="CAD0353968.1"/>
    <property type="molecule type" value="Genomic_DNA"/>
</dbReference>
<keyword evidence="2" id="KW-1185">Reference proteome</keyword>
<dbReference type="AlphaFoldDB" id="A0A6V7ERZ7"/>